<feature type="transmembrane region" description="Helical" evidence="6">
    <location>
        <begin position="285"/>
        <end position="302"/>
    </location>
</feature>
<feature type="transmembrane region" description="Helical" evidence="6">
    <location>
        <begin position="405"/>
        <end position="423"/>
    </location>
</feature>
<gene>
    <name evidence="8" type="ordered locus">MEALZ_2797</name>
</gene>
<dbReference type="GO" id="GO:0005886">
    <property type="term" value="C:plasma membrane"/>
    <property type="evidence" value="ECO:0007669"/>
    <property type="project" value="UniProtKB-SubCell"/>
</dbReference>
<proteinExistence type="predicted"/>
<sequence>MRNDTSVSRSMLFIVERPWITVVFCFVIVLISALGMPRLTFDNDYRSLFGEDNPQLLAFDKIQSTYNKSDNVLFVIAPSGNDVFTPEVLSAIALLIEKAWQLPFSSRVDSITNFQHTSISDGELVVADLVLDPSDISSSDLGEIKKIALNEPLLVNRLVSRQGHVAGVNVTVQLPELDPMEVTEVAAAARVMAEEIKSLYPKLEIHLTGMVMMNNAFVESTLADSQKMTPIMYGMIILVLLLSLRSFSATFGSILLIIFSLLAVMGFFGWLRWPITPVSVTAPTIIMTMAVADCVHLLVAMLQNMRQGQAKKQALLDSLKINFKPMLLTSVTTAIGFLSMNFSDAPPFRDLGNIVACGVLVAFLLTMTILPAIMMILPVRVKLCDASKQNWMDKLALWVIRRRKFLLVVNGGLVLILTSMVTLNELNDEFVKYFDETVEFRRATDFLDQEMGGFYTIEIALSVSEEGGLNEPLVLEKVEQLSQWLQQQPEVLHVNSITDTFKRLNQNMHDGSQDEYKLPAARDLAAQYLLMYEMSLPYGLDLNDQVNIDKSGTRMIATLKSLSSNEMLVVESRLHNWLKTNMPDIDAEVASPVLMFSHIGKRNIVSMMGGTVLALVLISFILVGAFRSFKLGLLSLVPNLAPAGVAFGVWALIDGNVGLGLSIVTGMTLGIVVDDTVHFISKYRHARVEREASCDEAVRYAFSTVGSAMWVTSVVLISGFAVLSFSHFTVNSDMGLLTAITIGIALFMDLLFLPPILMCLDRK</sequence>
<dbReference type="PROSITE" id="PS50156">
    <property type="entry name" value="SSD"/>
    <property type="match status" value="2"/>
</dbReference>
<dbReference type="PANTHER" id="PTHR33406">
    <property type="entry name" value="MEMBRANE PROTEIN MJ1562-RELATED"/>
    <property type="match status" value="1"/>
</dbReference>
<accession>G4SZM5</accession>
<feature type="transmembrane region" description="Helical" evidence="6">
    <location>
        <begin position="20"/>
        <end position="39"/>
    </location>
</feature>
<dbReference type="Proteomes" id="UP000008315">
    <property type="component" value="Chromosome"/>
</dbReference>
<feature type="transmembrane region" description="Helical" evidence="6">
    <location>
        <begin position="230"/>
        <end position="247"/>
    </location>
</feature>
<comment type="subcellular location">
    <subcellularLocation>
        <location evidence="1">Cell membrane</location>
        <topology evidence="1">Multi-pass membrane protein</topology>
    </subcellularLocation>
</comment>
<keyword evidence="2" id="KW-1003">Cell membrane</keyword>
<dbReference type="InterPro" id="IPR000731">
    <property type="entry name" value="SSD"/>
</dbReference>
<evidence type="ECO:0000313" key="9">
    <source>
        <dbReference type="Proteomes" id="UP000008315"/>
    </source>
</evidence>
<dbReference type="InterPro" id="IPR050545">
    <property type="entry name" value="Mycobact_MmpL"/>
</dbReference>
<evidence type="ECO:0000256" key="1">
    <source>
        <dbReference type="ARBA" id="ARBA00004651"/>
    </source>
</evidence>
<feature type="transmembrane region" description="Helical" evidence="6">
    <location>
        <begin position="323"/>
        <end position="342"/>
    </location>
</feature>
<dbReference type="PATRIC" id="fig|271065.3.peg.2871"/>
<evidence type="ECO:0000256" key="2">
    <source>
        <dbReference type="ARBA" id="ARBA00022475"/>
    </source>
</evidence>
<keyword evidence="3 6" id="KW-0812">Transmembrane</keyword>
<dbReference type="Gene3D" id="1.20.1640.10">
    <property type="entry name" value="Multidrug efflux transporter AcrB transmembrane domain"/>
    <property type="match status" value="2"/>
</dbReference>
<protein>
    <recommendedName>
        <fullName evidence="7">SSD domain-containing protein</fullName>
    </recommendedName>
</protein>
<dbReference type="HOGENOM" id="CLU_008861_1_0_6"/>
<evidence type="ECO:0000256" key="4">
    <source>
        <dbReference type="ARBA" id="ARBA00022989"/>
    </source>
</evidence>
<dbReference type="STRING" id="1091494.MEALZ_2797"/>
<dbReference type="KEGG" id="mah:MEALZ_2797"/>
<evidence type="ECO:0000313" key="8">
    <source>
        <dbReference type="EMBL" id="CCE24466.1"/>
    </source>
</evidence>
<dbReference type="PANTHER" id="PTHR33406:SF12">
    <property type="entry name" value="BLR2997 PROTEIN"/>
    <property type="match status" value="1"/>
</dbReference>
<dbReference type="AlphaFoldDB" id="G4SZM5"/>
<dbReference type="EMBL" id="FO082060">
    <property type="protein sequence ID" value="CCE24466.1"/>
    <property type="molecule type" value="Genomic_DNA"/>
</dbReference>
<evidence type="ECO:0000259" key="7">
    <source>
        <dbReference type="PROSITE" id="PS50156"/>
    </source>
</evidence>
<reference evidence="9" key="1">
    <citation type="journal article" date="2012" name="J. Bacteriol.">
        <title>Genome sequence of the haloalkaliphilic methanotrophic bacterium Methylomicrobium alcaliphilum 20Z.</title>
        <authorList>
            <person name="Vuilleumier S."/>
            <person name="Khmelenina V.N."/>
            <person name="Bringel F."/>
            <person name="Reshetnikov A.S."/>
            <person name="Lajus A."/>
            <person name="Mangenot S."/>
            <person name="Rouy Z."/>
            <person name="Op den Camp H.J."/>
            <person name="Jetten M.S."/>
            <person name="Dispirito A.A."/>
            <person name="Dunfield P."/>
            <person name="Klotz M.G."/>
            <person name="Semrau J.D."/>
            <person name="Stein L.Y."/>
            <person name="Barbe V."/>
            <person name="Medigue C."/>
            <person name="Trotsenko Y.A."/>
            <person name="Kalyuzhnaya M.G."/>
        </authorList>
    </citation>
    <scope>NUCLEOTIDE SEQUENCE [LARGE SCALE GENOMIC DNA]</scope>
    <source>
        <strain evidence="9">DSM 19304 / NCIMB 14124 / VKM B-2133 / 20Z</strain>
    </source>
</reference>
<organism evidence="8 9">
    <name type="scientific">Methylotuvimicrobium alcaliphilum (strain DSM 19304 / NCIMB 14124 / VKM B-2133 / 20Z)</name>
    <name type="common">Methylomicrobium alcaliphilum</name>
    <dbReference type="NCBI Taxonomy" id="1091494"/>
    <lineage>
        <taxon>Bacteria</taxon>
        <taxon>Pseudomonadati</taxon>
        <taxon>Pseudomonadota</taxon>
        <taxon>Gammaproteobacteria</taxon>
        <taxon>Methylococcales</taxon>
        <taxon>Methylococcaceae</taxon>
        <taxon>Methylotuvimicrobium</taxon>
    </lineage>
</organism>
<feature type="transmembrane region" description="Helical" evidence="6">
    <location>
        <begin position="700"/>
        <end position="723"/>
    </location>
</feature>
<feature type="domain" description="SSD" evidence="7">
    <location>
        <begin position="631"/>
        <end position="759"/>
    </location>
</feature>
<evidence type="ECO:0000256" key="6">
    <source>
        <dbReference type="SAM" id="Phobius"/>
    </source>
</evidence>
<evidence type="ECO:0000256" key="5">
    <source>
        <dbReference type="ARBA" id="ARBA00023136"/>
    </source>
</evidence>
<evidence type="ECO:0000256" key="3">
    <source>
        <dbReference type="ARBA" id="ARBA00022692"/>
    </source>
</evidence>
<feature type="transmembrane region" description="Helical" evidence="6">
    <location>
        <begin position="354"/>
        <end position="379"/>
    </location>
</feature>
<feature type="transmembrane region" description="Helical" evidence="6">
    <location>
        <begin position="659"/>
        <end position="680"/>
    </location>
</feature>
<dbReference type="Pfam" id="PF03176">
    <property type="entry name" value="MMPL"/>
    <property type="match status" value="2"/>
</dbReference>
<feature type="transmembrane region" description="Helical" evidence="6">
    <location>
        <begin position="604"/>
        <end position="626"/>
    </location>
</feature>
<dbReference type="SUPFAM" id="SSF82866">
    <property type="entry name" value="Multidrug efflux transporter AcrB transmembrane domain"/>
    <property type="match status" value="2"/>
</dbReference>
<feature type="transmembrane region" description="Helical" evidence="6">
    <location>
        <begin position="633"/>
        <end position="653"/>
    </location>
</feature>
<keyword evidence="4 6" id="KW-1133">Transmembrane helix</keyword>
<name>G4SZM5_META2</name>
<feature type="transmembrane region" description="Helical" evidence="6">
    <location>
        <begin position="254"/>
        <end position="273"/>
    </location>
</feature>
<keyword evidence="9" id="KW-1185">Reference proteome</keyword>
<keyword evidence="5 6" id="KW-0472">Membrane</keyword>
<feature type="transmembrane region" description="Helical" evidence="6">
    <location>
        <begin position="735"/>
        <end position="760"/>
    </location>
</feature>
<feature type="domain" description="SSD" evidence="7">
    <location>
        <begin position="251"/>
        <end position="376"/>
    </location>
</feature>
<dbReference type="InterPro" id="IPR004869">
    <property type="entry name" value="MMPL_dom"/>
</dbReference>